<dbReference type="AlphaFoldDB" id="A0A6B3NDA8"/>
<name>A0A6B3NDA8_9CYAN</name>
<keyword evidence="2" id="KW-0012">Acyltransferase</keyword>
<organism evidence="2">
    <name type="scientific">Symploca sp. SIO1C4</name>
    <dbReference type="NCBI Taxonomy" id="2607765"/>
    <lineage>
        <taxon>Bacteria</taxon>
        <taxon>Bacillati</taxon>
        <taxon>Cyanobacteriota</taxon>
        <taxon>Cyanophyceae</taxon>
        <taxon>Coleofasciculales</taxon>
        <taxon>Coleofasciculaceae</taxon>
        <taxon>Symploca</taxon>
    </lineage>
</organism>
<dbReference type="GO" id="GO:0016746">
    <property type="term" value="F:acyltransferase activity"/>
    <property type="evidence" value="ECO:0007669"/>
    <property type="project" value="UniProtKB-KW"/>
</dbReference>
<dbReference type="SMART" id="SM00563">
    <property type="entry name" value="PlsC"/>
    <property type="match status" value="1"/>
</dbReference>
<accession>A0A6B3NDA8</accession>
<feature type="domain" description="Phospholipid/glycerol acyltransferase" evidence="1">
    <location>
        <begin position="95"/>
        <end position="239"/>
    </location>
</feature>
<sequence>MAPGQIFHKNHLPLSLSAHPPIPPSSYPPLLDVISKVQPPLEFIPPAFNPLVLRVAKRVLPFLLRRQTQITQIQADDVEILVDLYRQFQEGKSRFLIAFRHPSIDDPFCMSYLLWQLVPEVAKQQGISLLKPIHAHFIYDRGIPLWAGSQVGWIYSRLGCTPIQRGKADWMGLRSARNLFANGKLPMAAAPEGATNGHTEVISPLEPGIAQLSFWCIEDLLKAERSQQVLIVPVGIQYSYIEAPWQSLEQLLCQLEADSGLSAVELKVQGGNQLANTQASEALLYQRLYRLGEHLLSLMEDFYTRFYHQTLPTIEEKTLSTLEEIPSNANQILATRLQALLDVALKVAEEYFDLKARGGLIDRCRRLEQVGWDYIFREEFKNTNNLSSVEYGLANRIAEEANLRMWHMRLVESFVAVTGYYVAEKPTVERFAETTMLLWDTITKIKGHTSFKRPRLGKQRVQMKVGQPISVGEYYPVYKESRRGAKQAVAQLTRDLQLALEGLISPSE</sequence>
<reference evidence="2" key="1">
    <citation type="submission" date="2019-11" db="EMBL/GenBank/DDBJ databases">
        <title>Genomic insights into an expanded diversity of filamentous marine cyanobacteria reveals the extraordinary biosynthetic potential of Moorea and Okeania.</title>
        <authorList>
            <person name="Ferreira Leao T."/>
            <person name="Wang M."/>
            <person name="Moss N."/>
            <person name="Da Silva R."/>
            <person name="Sanders J."/>
            <person name="Nurk S."/>
            <person name="Gurevich A."/>
            <person name="Humphrey G."/>
            <person name="Reher R."/>
            <person name="Zhu Q."/>
            <person name="Belda-Ferre P."/>
            <person name="Glukhov E."/>
            <person name="Rex R."/>
            <person name="Dorrestein P.C."/>
            <person name="Knight R."/>
            <person name="Pevzner P."/>
            <person name="Gerwick W.H."/>
            <person name="Gerwick L."/>
        </authorList>
    </citation>
    <scope>NUCLEOTIDE SEQUENCE</scope>
    <source>
        <strain evidence="2">SIO1C4</strain>
    </source>
</reference>
<dbReference type="EMBL" id="JAAHFQ010000074">
    <property type="protein sequence ID" value="NER27118.1"/>
    <property type="molecule type" value="Genomic_DNA"/>
</dbReference>
<gene>
    <name evidence="2" type="ORF">F6J89_05640</name>
</gene>
<proteinExistence type="predicted"/>
<dbReference type="InterPro" id="IPR002123">
    <property type="entry name" value="Plipid/glycerol_acylTrfase"/>
</dbReference>
<comment type="caution">
    <text evidence="2">The sequence shown here is derived from an EMBL/GenBank/DDBJ whole genome shotgun (WGS) entry which is preliminary data.</text>
</comment>
<dbReference type="Pfam" id="PF01553">
    <property type="entry name" value="Acyltransferase"/>
    <property type="match status" value="1"/>
</dbReference>
<protein>
    <submittedName>
        <fullName evidence="2">1-acyl-sn-glycerol-3-phosphate acyltransferase</fullName>
    </submittedName>
</protein>
<evidence type="ECO:0000259" key="1">
    <source>
        <dbReference type="SMART" id="SM00563"/>
    </source>
</evidence>
<dbReference type="SUPFAM" id="SSF69593">
    <property type="entry name" value="Glycerol-3-phosphate (1)-acyltransferase"/>
    <property type="match status" value="1"/>
</dbReference>
<evidence type="ECO:0000313" key="2">
    <source>
        <dbReference type="EMBL" id="NER27118.1"/>
    </source>
</evidence>
<keyword evidence="2" id="KW-0808">Transferase</keyword>